<dbReference type="InterPro" id="IPR036565">
    <property type="entry name" value="Mur-like_cat_sf"/>
</dbReference>
<dbReference type="InterPro" id="IPR036615">
    <property type="entry name" value="Mur_ligase_C_dom_sf"/>
</dbReference>
<dbReference type="InterPro" id="IPR013221">
    <property type="entry name" value="Mur_ligase_cen"/>
</dbReference>
<protein>
    <submittedName>
        <fullName evidence="6">UDP-N-acetylmuramoyl-tripeptide--D-alanyl-D-alanine ligase</fullName>
        <ecNumber evidence="6">6.3.2.10</ecNumber>
    </submittedName>
</protein>
<keyword evidence="3" id="KW-0067">ATP-binding</keyword>
<evidence type="ECO:0000313" key="7">
    <source>
        <dbReference type="Proteomes" id="UP001597231"/>
    </source>
</evidence>
<dbReference type="Pfam" id="PF08245">
    <property type="entry name" value="Mur_ligase_M"/>
    <property type="match status" value="1"/>
</dbReference>
<name>A0ABW3TSE2_9BACL</name>
<dbReference type="EC" id="6.3.2.10" evidence="6"/>
<proteinExistence type="predicted"/>
<gene>
    <name evidence="6" type="primary">murF</name>
    <name evidence="6" type="ORF">ACFQ38_00775</name>
</gene>
<feature type="domain" description="Mur ligase C-terminal" evidence="4">
    <location>
        <begin position="322"/>
        <end position="443"/>
    </location>
</feature>
<dbReference type="PANTHER" id="PTHR43024">
    <property type="entry name" value="UDP-N-ACETYLMURAMOYL-TRIPEPTIDE--D-ALANYL-D-ALANINE LIGASE"/>
    <property type="match status" value="1"/>
</dbReference>
<dbReference type="InterPro" id="IPR004101">
    <property type="entry name" value="Mur_ligase_C"/>
</dbReference>
<dbReference type="Gene3D" id="3.40.1190.10">
    <property type="entry name" value="Mur-like, catalytic domain"/>
    <property type="match status" value="1"/>
</dbReference>
<sequence length="465" mass="52418">MKSIVVSEIRKLLGGQIIIGKEDWEVQDAIYYKRHDHKRRNSLLFVNRTDPIDWKAIDQKGPSLVVTDKKEIDLPLLNKTTVLQVQSLVQSYWKFITYYRNLFDIPVVTITGTCGKTTTKDMIHHILSEDRVVHASVSSQNEPRRSFPYLMGIDEQTEAAIFEHGLGNSGNIAHQCMIYQPTIGIITNIGVHHLDGCVDIEGYRKAKSEIIDGVRKGGTLILNSNDENIQKLNKRHFEGKIVYFGTDRDSDFRAANIRYAEGGMAFTMYHQKKGYRVFIPGYGEHQVLNALSALAAVNEMGVNLHKAIRRLQSYKNMGRHLEFSKGVGGCTVIDDTWTNNPTSIEAALRVLDAIGKNKKVILILGDINRLGNFEQKYHQEIGSKIAQRNIHALLTIGKKARQIAKQASADGSNAIIRIYQDVNGVEEFLYPQLDEKTIVLIKGPMSSRSLIEFAERLKNGTLARE</sequence>
<evidence type="ECO:0000256" key="3">
    <source>
        <dbReference type="ARBA" id="ARBA00022840"/>
    </source>
</evidence>
<keyword evidence="2" id="KW-0547">Nucleotide-binding</keyword>
<dbReference type="RefSeq" id="WP_381479535.1">
    <property type="nucleotide sequence ID" value="NZ_JBHTLT010000003.1"/>
</dbReference>
<keyword evidence="7" id="KW-1185">Reference proteome</keyword>
<evidence type="ECO:0000256" key="1">
    <source>
        <dbReference type="ARBA" id="ARBA00022598"/>
    </source>
</evidence>
<dbReference type="SUPFAM" id="SSF53244">
    <property type="entry name" value="MurD-like peptide ligases, peptide-binding domain"/>
    <property type="match status" value="1"/>
</dbReference>
<organism evidence="6 7">
    <name type="scientific">Sporosarcina contaminans</name>
    <dbReference type="NCBI Taxonomy" id="633403"/>
    <lineage>
        <taxon>Bacteria</taxon>
        <taxon>Bacillati</taxon>
        <taxon>Bacillota</taxon>
        <taxon>Bacilli</taxon>
        <taxon>Bacillales</taxon>
        <taxon>Caryophanaceae</taxon>
        <taxon>Sporosarcina</taxon>
    </lineage>
</organism>
<dbReference type="PANTHER" id="PTHR43024:SF1">
    <property type="entry name" value="UDP-N-ACETYLMURAMOYL-TRIPEPTIDE--D-ALANYL-D-ALANINE LIGASE"/>
    <property type="match status" value="1"/>
</dbReference>
<reference evidence="7" key="1">
    <citation type="journal article" date="2019" name="Int. J. Syst. Evol. Microbiol.">
        <title>The Global Catalogue of Microorganisms (GCM) 10K type strain sequencing project: providing services to taxonomists for standard genome sequencing and annotation.</title>
        <authorList>
            <consortium name="The Broad Institute Genomics Platform"/>
            <consortium name="The Broad Institute Genome Sequencing Center for Infectious Disease"/>
            <person name="Wu L."/>
            <person name="Ma J."/>
        </authorList>
    </citation>
    <scope>NUCLEOTIDE SEQUENCE [LARGE SCALE GENOMIC DNA]</scope>
    <source>
        <strain evidence="7">CCUG 53915</strain>
    </source>
</reference>
<comment type="caution">
    <text evidence="6">The sequence shown here is derived from an EMBL/GenBank/DDBJ whole genome shotgun (WGS) entry which is preliminary data.</text>
</comment>
<dbReference type="EMBL" id="JBHTLT010000003">
    <property type="protein sequence ID" value="MFD1203671.1"/>
    <property type="molecule type" value="Genomic_DNA"/>
</dbReference>
<evidence type="ECO:0000259" key="4">
    <source>
        <dbReference type="Pfam" id="PF02875"/>
    </source>
</evidence>
<evidence type="ECO:0000313" key="6">
    <source>
        <dbReference type="EMBL" id="MFD1203671.1"/>
    </source>
</evidence>
<dbReference type="Gene3D" id="3.90.190.20">
    <property type="entry name" value="Mur ligase, C-terminal domain"/>
    <property type="match status" value="1"/>
</dbReference>
<dbReference type="Proteomes" id="UP001597231">
    <property type="component" value="Unassembled WGS sequence"/>
</dbReference>
<keyword evidence="1 6" id="KW-0436">Ligase</keyword>
<dbReference type="SUPFAM" id="SSF53623">
    <property type="entry name" value="MurD-like peptide ligases, catalytic domain"/>
    <property type="match status" value="1"/>
</dbReference>
<feature type="domain" description="Mur ligase central" evidence="5">
    <location>
        <begin position="110"/>
        <end position="297"/>
    </location>
</feature>
<dbReference type="Pfam" id="PF02875">
    <property type="entry name" value="Mur_ligase_C"/>
    <property type="match status" value="1"/>
</dbReference>
<dbReference type="InterPro" id="IPR051046">
    <property type="entry name" value="MurCDEF_CellWall_CoF430Synth"/>
</dbReference>
<dbReference type="GO" id="GO:0047480">
    <property type="term" value="F:UDP-N-acetylmuramoyl-tripeptide-D-alanyl-D-alanine ligase activity"/>
    <property type="evidence" value="ECO:0007669"/>
    <property type="project" value="UniProtKB-EC"/>
</dbReference>
<accession>A0ABW3TSE2</accession>
<evidence type="ECO:0000259" key="5">
    <source>
        <dbReference type="Pfam" id="PF08245"/>
    </source>
</evidence>
<evidence type="ECO:0000256" key="2">
    <source>
        <dbReference type="ARBA" id="ARBA00022741"/>
    </source>
</evidence>